<organism evidence="2 3">
    <name type="scientific">Algoriphagus aquimarinus</name>
    <dbReference type="NCBI Taxonomy" id="237018"/>
    <lineage>
        <taxon>Bacteria</taxon>
        <taxon>Pseudomonadati</taxon>
        <taxon>Bacteroidota</taxon>
        <taxon>Cytophagia</taxon>
        <taxon>Cytophagales</taxon>
        <taxon>Cyclobacteriaceae</taxon>
        <taxon>Algoriphagus</taxon>
    </lineage>
</organism>
<reference evidence="2 3" key="1">
    <citation type="submission" date="2019-08" db="EMBL/GenBank/DDBJ databases">
        <title>Genomes sequence of Algoriphagus aquimarinus ACAM450.</title>
        <authorList>
            <person name="Bowman J.P."/>
        </authorList>
    </citation>
    <scope>NUCLEOTIDE SEQUENCE [LARGE SCALE GENOMIC DNA]</scope>
    <source>
        <strain evidence="2 3">ACAM 450</strain>
    </source>
</reference>
<dbReference type="RefSeq" id="WP_146920287.1">
    <property type="nucleotide sequence ID" value="NZ_VORW01000020.1"/>
</dbReference>
<dbReference type="InterPro" id="IPR001387">
    <property type="entry name" value="Cro/C1-type_HTH"/>
</dbReference>
<name>A0A5C7ABV5_9BACT</name>
<sequence>MFTFSSNNVSGIKNEIGTLLRKMRKTNSLSQQQLADLLNLSRITIQNVESGKNFTIDVLLLILQHFNELDSFNTYIKVKSEEYDNLDSLY</sequence>
<dbReference type="SMART" id="SM00530">
    <property type="entry name" value="HTH_XRE"/>
    <property type="match status" value="1"/>
</dbReference>
<evidence type="ECO:0000259" key="1">
    <source>
        <dbReference type="PROSITE" id="PS50943"/>
    </source>
</evidence>
<dbReference type="InterPro" id="IPR010982">
    <property type="entry name" value="Lambda_DNA-bd_dom_sf"/>
</dbReference>
<dbReference type="Pfam" id="PF01381">
    <property type="entry name" value="HTH_3"/>
    <property type="match status" value="1"/>
</dbReference>
<gene>
    <name evidence="2" type="ORF">ESV85_18620</name>
</gene>
<evidence type="ECO:0000313" key="2">
    <source>
        <dbReference type="EMBL" id="TXE04755.1"/>
    </source>
</evidence>
<accession>A0A5C7ABV5</accession>
<proteinExistence type="predicted"/>
<dbReference type="AlphaFoldDB" id="A0A5C7ABV5"/>
<dbReference type="Gene3D" id="1.10.260.40">
    <property type="entry name" value="lambda repressor-like DNA-binding domains"/>
    <property type="match status" value="1"/>
</dbReference>
<dbReference type="CDD" id="cd00093">
    <property type="entry name" value="HTH_XRE"/>
    <property type="match status" value="1"/>
</dbReference>
<dbReference type="EMBL" id="VORW01000020">
    <property type="protein sequence ID" value="TXE04755.1"/>
    <property type="molecule type" value="Genomic_DNA"/>
</dbReference>
<dbReference type="GO" id="GO:0003677">
    <property type="term" value="F:DNA binding"/>
    <property type="evidence" value="ECO:0007669"/>
    <property type="project" value="InterPro"/>
</dbReference>
<feature type="domain" description="HTH cro/C1-type" evidence="1">
    <location>
        <begin position="20"/>
        <end position="72"/>
    </location>
</feature>
<dbReference type="SUPFAM" id="SSF47413">
    <property type="entry name" value="lambda repressor-like DNA-binding domains"/>
    <property type="match status" value="1"/>
</dbReference>
<evidence type="ECO:0000313" key="3">
    <source>
        <dbReference type="Proteomes" id="UP000321935"/>
    </source>
</evidence>
<dbReference type="Proteomes" id="UP000321935">
    <property type="component" value="Unassembled WGS sequence"/>
</dbReference>
<protein>
    <submittedName>
        <fullName evidence="2">Helix-turn-helix transcriptional regulator</fullName>
    </submittedName>
</protein>
<comment type="caution">
    <text evidence="2">The sequence shown here is derived from an EMBL/GenBank/DDBJ whole genome shotgun (WGS) entry which is preliminary data.</text>
</comment>
<dbReference type="OrthoDB" id="773007at2"/>
<dbReference type="PROSITE" id="PS50943">
    <property type="entry name" value="HTH_CROC1"/>
    <property type="match status" value="1"/>
</dbReference>